<evidence type="ECO:0000259" key="4">
    <source>
        <dbReference type="PROSITE" id="PS01124"/>
    </source>
</evidence>
<gene>
    <name evidence="5" type="ORF">GT360_19290</name>
</gene>
<keyword evidence="2" id="KW-0238">DNA-binding</keyword>
<keyword evidence="3" id="KW-0804">Transcription</keyword>
<dbReference type="InterPro" id="IPR018060">
    <property type="entry name" value="HTH_AraC"/>
</dbReference>
<organism evidence="5 6">
    <name type="scientific">Vibrio astriarenae</name>
    <dbReference type="NCBI Taxonomy" id="1481923"/>
    <lineage>
        <taxon>Bacteria</taxon>
        <taxon>Pseudomonadati</taxon>
        <taxon>Pseudomonadota</taxon>
        <taxon>Gammaproteobacteria</taxon>
        <taxon>Vibrionales</taxon>
        <taxon>Vibrionaceae</taxon>
        <taxon>Vibrio</taxon>
    </lineage>
</organism>
<evidence type="ECO:0000256" key="1">
    <source>
        <dbReference type="ARBA" id="ARBA00023015"/>
    </source>
</evidence>
<dbReference type="GO" id="GO:0005829">
    <property type="term" value="C:cytosol"/>
    <property type="evidence" value="ECO:0007669"/>
    <property type="project" value="TreeGrafter"/>
</dbReference>
<dbReference type="PANTHER" id="PTHR47894:SF1">
    <property type="entry name" value="HTH-TYPE TRANSCRIPTIONAL REGULATOR VQSM"/>
    <property type="match status" value="1"/>
</dbReference>
<dbReference type="PANTHER" id="PTHR47894">
    <property type="entry name" value="HTH-TYPE TRANSCRIPTIONAL REGULATOR GADX"/>
    <property type="match status" value="1"/>
</dbReference>
<dbReference type="AlphaFoldDB" id="A0A7Z2YFR0"/>
<dbReference type="GO" id="GO:0000976">
    <property type="term" value="F:transcription cis-regulatory region binding"/>
    <property type="evidence" value="ECO:0007669"/>
    <property type="project" value="TreeGrafter"/>
</dbReference>
<proteinExistence type="predicted"/>
<dbReference type="Pfam" id="PF12833">
    <property type="entry name" value="HTH_18"/>
    <property type="match status" value="1"/>
</dbReference>
<keyword evidence="6" id="KW-1185">Reference proteome</keyword>
<dbReference type="Proteomes" id="UP000464262">
    <property type="component" value="Chromosome 2"/>
</dbReference>
<protein>
    <submittedName>
        <fullName evidence="5">Helix-turn-helix domain-containing protein</fullName>
    </submittedName>
</protein>
<accession>A0A7Z2YFR0</accession>
<dbReference type="Gene3D" id="1.10.10.60">
    <property type="entry name" value="Homeodomain-like"/>
    <property type="match status" value="1"/>
</dbReference>
<dbReference type="InterPro" id="IPR009057">
    <property type="entry name" value="Homeodomain-like_sf"/>
</dbReference>
<dbReference type="SMART" id="SM00342">
    <property type="entry name" value="HTH_ARAC"/>
    <property type="match status" value="1"/>
</dbReference>
<dbReference type="RefSeq" id="WP_164650570.1">
    <property type="nucleotide sequence ID" value="NZ_CP047476.1"/>
</dbReference>
<dbReference type="GO" id="GO:0003700">
    <property type="term" value="F:DNA-binding transcription factor activity"/>
    <property type="evidence" value="ECO:0007669"/>
    <property type="project" value="InterPro"/>
</dbReference>
<dbReference type="KEGG" id="vas:GT360_19290"/>
<dbReference type="SUPFAM" id="SSF46689">
    <property type="entry name" value="Homeodomain-like"/>
    <property type="match status" value="1"/>
</dbReference>
<dbReference type="InterPro" id="IPR020449">
    <property type="entry name" value="Tscrpt_reg_AraC-type_HTH"/>
</dbReference>
<evidence type="ECO:0000313" key="6">
    <source>
        <dbReference type="Proteomes" id="UP000464262"/>
    </source>
</evidence>
<dbReference type="PRINTS" id="PR00032">
    <property type="entry name" value="HTHARAC"/>
</dbReference>
<keyword evidence="1" id="KW-0805">Transcription regulation</keyword>
<evidence type="ECO:0000256" key="3">
    <source>
        <dbReference type="ARBA" id="ARBA00023163"/>
    </source>
</evidence>
<evidence type="ECO:0000313" key="5">
    <source>
        <dbReference type="EMBL" id="QIA65671.1"/>
    </source>
</evidence>
<sequence>MPNQSPNKQLRLSSSRNLAPFIDYCDELEIDWVAIANECSMPSDVIRNSEWLLSQSLLRFVAVLERDVSPHIGVEVGQRFTLDSLPELEQMINESQDISEALNKLAVFMNSMNNHVIIWTEYFEGQWWFCHRHGHKPTIPGSTQAEWYRTCQFITFCRVFFGKRWKPRKLKMMGKYNPSITKKYFANTEIEFDYNFGAVAIEMPKEGRHVKGEITSGDINKGLVQLIQSYAILPWFTIDWFANILCTTPRTLQRQLRTQSLSFKQLKEQTRKDHAMKLLTETDLSTSDIAWESGYSDLSNFNRAFKAWTGTTPSAFRRKATANQSLDS</sequence>
<dbReference type="PROSITE" id="PS01124">
    <property type="entry name" value="HTH_ARAC_FAMILY_2"/>
    <property type="match status" value="1"/>
</dbReference>
<reference evidence="5 6" key="1">
    <citation type="submission" date="2020-01" db="EMBL/GenBank/DDBJ databases">
        <title>Whole genome and functional gene identification of agarase of Vibrio HN897.</title>
        <authorList>
            <person name="Liu Y."/>
            <person name="Zhao Z."/>
        </authorList>
    </citation>
    <scope>NUCLEOTIDE SEQUENCE [LARGE SCALE GENOMIC DNA]</scope>
    <source>
        <strain evidence="5 6">HN897</strain>
    </source>
</reference>
<evidence type="ECO:0000256" key="2">
    <source>
        <dbReference type="ARBA" id="ARBA00023125"/>
    </source>
</evidence>
<name>A0A7Z2YFR0_9VIBR</name>
<feature type="domain" description="HTH araC/xylS-type" evidence="4">
    <location>
        <begin position="221"/>
        <end position="319"/>
    </location>
</feature>
<dbReference type="EMBL" id="CP047476">
    <property type="protein sequence ID" value="QIA65671.1"/>
    <property type="molecule type" value="Genomic_DNA"/>
</dbReference>